<proteinExistence type="predicted"/>
<dbReference type="AlphaFoldDB" id="A0A1G2I5W6"/>
<reference evidence="1 2" key="1">
    <citation type="journal article" date="2016" name="Nat. Commun.">
        <title>Thousands of microbial genomes shed light on interconnected biogeochemical processes in an aquifer system.</title>
        <authorList>
            <person name="Anantharaman K."/>
            <person name="Brown C.T."/>
            <person name="Hug L.A."/>
            <person name="Sharon I."/>
            <person name="Castelle C.J."/>
            <person name="Probst A.J."/>
            <person name="Thomas B.C."/>
            <person name="Singh A."/>
            <person name="Wilkins M.J."/>
            <person name="Karaoz U."/>
            <person name="Brodie E.L."/>
            <person name="Williams K.H."/>
            <person name="Hubbard S.S."/>
            <person name="Banfield J.F."/>
        </authorList>
    </citation>
    <scope>NUCLEOTIDE SEQUENCE [LARGE SCALE GENOMIC DNA]</scope>
</reference>
<accession>A0A1G2I5W6</accession>
<comment type="caution">
    <text evidence="1">The sequence shown here is derived from an EMBL/GenBank/DDBJ whole genome shotgun (WGS) entry which is preliminary data.</text>
</comment>
<organism evidence="1 2">
    <name type="scientific">Candidatus Staskawiczbacteria bacterium RIFCSPHIGHO2_12_FULL_38_11</name>
    <dbReference type="NCBI Taxonomy" id="1802209"/>
    <lineage>
        <taxon>Bacteria</taxon>
        <taxon>Candidatus Staskawicziibacteriota</taxon>
    </lineage>
</organism>
<protein>
    <submittedName>
        <fullName evidence="1">Uncharacterized protein</fullName>
    </submittedName>
</protein>
<sequence>MSDLVQRLKEAVELVDSAVFPENPLPVVIVSSPQLPGHPQFALVRDTGGNRNLAYVVYSHGIDEYFQESRARNLRSIEIAKTHNLFAILGPDDIGLQEIMPYDESETILAAAFHEVRHRVQFELGIELINEGHTNQIERCRRWGQAQAKHYKNDPDGAIEFDAKFFECYGAFELRKGHLQTTPKQLKDFLFMTPYWLIKKEKKRKVK</sequence>
<dbReference type="EMBL" id="MHOV01000016">
    <property type="protein sequence ID" value="OGZ70173.1"/>
    <property type="molecule type" value="Genomic_DNA"/>
</dbReference>
<evidence type="ECO:0000313" key="2">
    <source>
        <dbReference type="Proteomes" id="UP000179214"/>
    </source>
</evidence>
<evidence type="ECO:0000313" key="1">
    <source>
        <dbReference type="EMBL" id="OGZ70173.1"/>
    </source>
</evidence>
<name>A0A1G2I5W6_9BACT</name>
<dbReference type="Proteomes" id="UP000179214">
    <property type="component" value="Unassembled WGS sequence"/>
</dbReference>
<gene>
    <name evidence="1" type="ORF">A3F47_01525</name>
</gene>